<feature type="chain" id="PRO_5023030024" evidence="1">
    <location>
        <begin position="25"/>
        <end position="152"/>
    </location>
</feature>
<keyword evidence="3" id="KW-1185">Reference proteome</keyword>
<evidence type="ECO:0000256" key="1">
    <source>
        <dbReference type="SAM" id="SignalP"/>
    </source>
</evidence>
<protein>
    <submittedName>
        <fullName evidence="2">Uncharacterized protein</fullName>
    </submittedName>
</protein>
<gene>
    <name evidence="2" type="ORF">FHG55_24780</name>
</gene>
<accession>A0A5C4KR77</accession>
<dbReference type="AlphaFoldDB" id="A0A5C4KR77"/>
<proteinExistence type="predicted"/>
<sequence length="152" mass="16504">MSGKFRISVGTIIALLTLSNSALADNCESILSKLYAERHLTLDRQTGGKQTTHFRDGRYMTLSLSCATGLPNVAISWDGPTPDQQFYDLVGRAGSLVSTRSAADIMKYSKQCRARALNDSGEIATVEQRGVAIECQAFVRDGGGTMIYIFSK</sequence>
<organism evidence="2 3">
    <name type="scientific">Pseudomonas jessenii</name>
    <dbReference type="NCBI Taxonomy" id="77298"/>
    <lineage>
        <taxon>Bacteria</taxon>
        <taxon>Pseudomonadati</taxon>
        <taxon>Pseudomonadota</taxon>
        <taxon>Gammaproteobacteria</taxon>
        <taxon>Pseudomonadales</taxon>
        <taxon>Pseudomonadaceae</taxon>
        <taxon>Pseudomonas</taxon>
    </lineage>
</organism>
<comment type="caution">
    <text evidence="2">The sequence shown here is derived from an EMBL/GenBank/DDBJ whole genome shotgun (WGS) entry which is preliminary data.</text>
</comment>
<dbReference type="EMBL" id="VDDB01000019">
    <property type="protein sequence ID" value="TNB91745.1"/>
    <property type="molecule type" value="Genomic_DNA"/>
</dbReference>
<dbReference type="RefSeq" id="WP_139055574.1">
    <property type="nucleotide sequence ID" value="NZ_VDDB01000019.1"/>
</dbReference>
<name>A0A5C4KR77_PSEJE</name>
<dbReference type="Proteomes" id="UP000306272">
    <property type="component" value="Unassembled WGS sequence"/>
</dbReference>
<feature type="signal peptide" evidence="1">
    <location>
        <begin position="1"/>
        <end position="24"/>
    </location>
</feature>
<evidence type="ECO:0000313" key="2">
    <source>
        <dbReference type="EMBL" id="TNB91745.1"/>
    </source>
</evidence>
<keyword evidence="1" id="KW-0732">Signal</keyword>
<evidence type="ECO:0000313" key="3">
    <source>
        <dbReference type="Proteomes" id="UP000306272"/>
    </source>
</evidence>
<reference evidence="2" key="1">
    <citation type="submission" date="2019-06" db="EMBL/GenBank/DDBJ databases">
        <title>Pseudomonas-derived Butenolides : (Bio)synthesis of Styrolides.</title>
        <authorList>
            <person name="Klapper M."/>
            <person name="Chowdhury S."/>
            <person name="Stallforth P."/>
        </authorList>
    </citation>
    <scope>NUCLEOTIDE SEQUENCE [LARGE SCALE GENOMIC DNA]</scope>
    <source>
        <strain evidence="2">EC-S101</strain>
    </source>
</reference>